<dbReference type="PANTHER" id="PTHR46211">
    <property type="entry name" value="GLYCEROPHOSPHORYL DIESTER PHOSPHODIESTERASE"/>
    <property type="match status" value="1"/>
</dbReference>
<dbReference type="InterPro" id="IPR030395">
    <property type="entry name" value="GP_PDE_dom"/>
</dbReference>
<dbReference type="RefSeq" id="WP_031389473.1">
    <property type="nucleotide sequence ID" value="NZ_JPNB01000001.1"/>
</dbReference>
<dbReference type="Pfam" id="PF03009">
    <property type="entry name" value="GDPD"/>
    <property type="match status" value="1"/>
</dbReference>
<comment type="caution">
    <text evidence="2">The sequence shown here is derived from an EMBL/GenBank/DDBJ whole genome shotgun (WGS) entry which is preliminary data.</text>
</comment>
<dbReference type="AlphaFoldDB" id="A0A4R1QX45"/>
<proteinExistence type="predicted"/>
<dbReference type="GO" id="GO:0008081">
    <property type="term" value="F:phosphoric diester hydrolase activity"/>
    <property type="evidence" value="ECO:0007669"/>
    <property type="project" value="InterPro"/>
</dbReference>
<evidence type="ECO:0000313" key="3">
    <source>
        <dbReference type="Proteomes" id="UP000295718"/>
    </source>
</evidence>
<dbReference type="OrthoDB" id="384721at2"/>
<dbReference type="GO" id="GO:0006629">
    <property type="term" value="P:lipid metabolic process"/>
    <property type="evidence" value="ECO:0007669"/>
    <property type="project" value="InterPro"/>
</dbReference>
<evidence type="ECO:0000313" key="2">
    <source>
        <dbReference type="EMBL" id="TCL55994.1"/>
    </source>
</evidence>
<accession>A0A4R1QX45</accession>
<name>A0A4R1QX45_9FIRM</name>
<organism evidence="2 3">
    <name type="scientific">Kineothrix alysoides</name>
    <dbReference type="NCBI Taxonomy" id="1469948"/>
    <lineage>
        <taxon>Bacteria</taxon>
        <taxon>Bacillati</taxon>
        <taxon>Bacillota</taxon>
        <taxon>Clostridia</taxon>
        <taxon>Lachnospirales</taxon>
        <taxon>Lachnospiraceae</taxon>
        <taxon>Kineothrix</taxon>
    </lineage>
</organism>
<reference evidence="2 3" key="1">
    <citation type="submission" date="2019-03" db="EMBL/GenBank/DDBJ databases">
        <title>Genomic Encyclopedia of Type Strains, Phase IV (KMG-IV): sequencing the most valuable type-strain genomes for metagenomic binning, comparative biology and taxonomic classification.</title>
        <authorList>
            <person name="Goeker M."/>
        </authorList>
    </citation>
    <scope>NUCLEOTIDE SEQUENCE [LARGE SCALE GENOMIC DNA]</scope>
    <source>
        <strain evidence="2 3">DSM 100556</strain>
    </source>
</reference>
<dbReference type="SUPFAM" id="SSF51695">
    <property type="entry name" value="PLC-like phosphodiesterases"/>
    <property type="match status" value="1"/>
</dbReference>
<gene>
    <name evidence="2" type="ORF">EDD76_113132</name>
</gene>
<feature type="domain" description="GP-PDE" evidence="1">
    <location>
        <begin position="34"/>
        <end position="271"/>
    </location>
</feature>
<dbReference type="PANTHER" id="PTHR46211:SF1">
    <property type="entry name" value="GLYCEROPHOSPHODIESTER PHOSPHODIESTERASE, CYTOPLASMIC"/>
    <property type="match status" value="1"/>
</dbReference>
<evidence type="ECO:0000259" key="1">
    <source>
        <dbReference type="PROSITE" id="PS51704"/>
    </source>
</evidence>
<keyword evidence="3" id="KW-1185">Reference proteome</keyword>
<dbReference type="STRING" id="1469948.GCA_000732725_00717"/>
<dbReference type="EMBL" id="SLUO01000013">
    <property type="protein sequence ID" value="TCL55994.1"/>
    <property type="molecule type" value="Genomic_DNA"/>
</dbReference>
<dbReference type="Proteomes" id="UP000295718">
    <property type="component" value="Unassembled WGS sequence"/>
</dbReference>
<protein>
    <submittedName>
        <fullName evidence="2">Glycerophosphoryl diester phosphodiesterase</fullName>
    </submittedName>
</protein>
<sequence>MTVIISIIIILAVLYLLAIMPRMVHKPDKTPFMGVLYAHRGLHDNEGDAPENSLKALKKAIDRGFGVELDVQLTKDRIPVVFHDFTLKRVCGAEGKVSDYTYEELLQFHLCRSEEKIPRFEDFLKLAGGKVPLIVELKIEWTDISVCELADGLLKEYKGAYCIESFNPLGLIWYRKHRKEVMRGQLSDVFKKEEGLKGPLYFSLEHLLLNCVTKPDFIAYNHKYHRMPSRQICRRLYRNLAVAWTIKTQQQLDMRKKDFDLFIFDSFVPKK</sequence>
<dbReference type="Gene3D" id="3.20.20.190">
    <property type="entry name" value="Phosphatidylinositol (PI) phosphodiesterase"/>
    <property type="match status" value="1"/>
</dbReference>
<dbReference type="PROSITE" id="PS51704">
    <property type="entry name" value="GP_PDE"/>
    <property type="match status" value="1"/>
</dbReference>
<dbReference type="InterPro" id="IPR017946">
    <property type="entry name" value="PLC-like_Pdiesterase_TIM-brl"/>
</dbReference>